<keyword evidence="2" id="KW-1185">Reference proteome</keyword>
<organism evidence="1 2">
    <name type="scientific">Endozoicomonas lisbonensis</name>
    <dbReference type="NCBI Taxonomy" id="3120522"/>
    <lineage>
        <taxon>Bacteria</taxon>
        <taxon>Pseudomonadati</taxon>
        <taxon>Pseudomonadota</taxon>
        <taxon>Gammaproteobacteria</taxon>
        <taxon>Oceanospirillales</taxon>
        <taxon>Endozoicomonadaceae</taxon>
        <taxon>Endozoicomonas</taxon>
    </lineage>
</organism>
<dbReference type="Proteomes" id="UP001549366">
    <property type="component" value="Unassembled WGS sequence"/>
</dbReference>
<reference evidence="1 2" key="1">
    <citation type="submission" date="2024-06" db="EMBL/GenBank/DDBJ databases">
        <title>Genomic Encyclopedia of Type Strains, Phase V (KMG-V): Genome sequencing to study the core and pangenomes of soil and plant-associated prokaryotes.</title>
        <authorList>
            <person name="Whitman W."/>
        </authorList>
    </citation>
    <scope>NUCLEOTIDE SEQUENCE [LARGE SCALE GENOMIC DNA]</scope>
    <source>
        <strain evidence="1 2">NE40</strain>
    </source>
</reference>
<evidence type="ECO:0000313" key="1">
    <source>
        <dbReference type="EMBL" id="MET4755588.1"/>
    </source>
</evidence>
<accession>A0ABV2SCU5</accession>
<name>A0ABV2SCU5_9GAMM</name>
<protein>
    <submittedName>
        <fullName evidence="1">Uncharacterized protein</fullName>
    </submittedName>
</protein>
<dbReference type="RefSeq" id="WP_354009999.1">
    <property type="nucleotide sequence ID" value="NZ_JBEWTA010000001.1"/>
</dbReference>
<evidence type="ECO:0000313" key="2">
    <source>
        <dbReference type="Proteomes" id="UP001549366"/>
    </source>
</evidence>
<proteinExistence type="predicted"/>
<dbReference type="EMBL" id="JBEWTB010000002">
    <property type="protein sequence ID" value="MET4755588.1"/>
    <property type="molecule type" value="Genomic_DNA"/>
</dbReference>
<sequence>MSQVAQNLSFFAPETDSAAYSGVARRKETLNLLAARNSEGDANGMSQKLLTQWAALHAGKGTKPDRQIAQDQRSLLLMNATAYQQR</sequence>
<gene>
    <name evidence="1" type="ORF">V5J35_000780</name>
</gene>
<comment type="caution">
    <text evidence="1">The sequence shown here is derived from an EMBL/GenBank/DDBJ whole genome shotgun (WGS) entry which is preliminary data.</text>
</comment>